<dbReference type="KEGG" id="plon:Pla110_18020"/>
<evidence type="ECO:0000256" key="2">
    <source>
        <dbReference type="ARBA" id="ARBA00022516"/>
    </source>
</evidence>
<keyword evidence="10" id="KW-0594">Phospholipid biosynthesis</keyword>
<dbReference type="PANTHER" id="PTHR12358">
    <property type="entry name" value="SPHINGOSINE KINASE"/>
    <property type="match status" value="1"/>
</dbReference>
<protein>
    <submittedName>
        <fullName evidence="13">Diacylglycerol kinase</fullName>
        <ecNumber evidence="13">2.7.1.107</ecNumber>
    </submittedName>
</protein>
<keyword evidence="8" id="KW-0460">Magnesium</keyword>
<evidence type="ECO:0000256" key="5">
    <source>
        <dbReference type="ARBA" id="ARBA00022741"/>
    </source>
</evidence>
<evidence type="ECO:0000256" key="6">
    <source>
        <dbReference type="ARBA" id="ARBA00022777"/>
    </source>
</evidence>
<dbReference type="GO" id="GO:0005524">
    <property type="term" value="F:ATP binding"/>
    <property type="evidence" value="ECO:0007669"/>
    <property type="project" value="UniProtKB-KW"/>
</dbReference>
<dbReference type="GO" id="GO:0005886">
    <property type="term" value="C:plasma membrane"/>
    <property type="evidence" value="ECO:0007669"/>
    <property type="project" value="TreeGrafter"/>
</dbReference>
<dbReference type="SMART" id="SM00046">
    <property type="entry name" value="DAGKc"/>
    <property type="match status" value="1"/>
</dbReference>
<organism evidence="13 14">
    <name type="scientific">Polystyrenella longa</name>
    <dbReference type="NCBI Taxonomy" id="2528007"/>
    <lineage>
        <taxon>Bacteria</taxon>
        <taxon>Pseudomonadati</taxon>
        <taxon>Planctomycetota</taxon>
        <taxon>Planctomycetia</taxon>
        <taxon>Planctomycetales</taxon>
        <taxon>Planctomycetaceae</taxon>
        <taxon>Polystyrenella</taxon>
    </lineage>
</organism>
<dbReference type="RefSeq" id="WP_144995188.1">
    <property type="nucleotide sequence ID" value="NZ_CP036281.1"/>
</dbReference>
<dbReference type="InterPro" id="IPR005218">
    <property type="entry name" value="Diacylglycerol/lipid_kinase"/>
</dbReference>
<keyword evidence="14" id="KW-1185">Reference proteome</keyword>
<dbReference type="InterPro" id="IPR050187">
    <property type="entry name" value="Lipid_Phosphate_FormReg"/>
</dbReference>
<evidence type="ECO:0000256" key="11">
    <source>
        <dbReference type="ARBA" id="ARBA00023264"/>
    </source>
</evidence>
<keyword evidence="4" id="KW-0479">Metal-binding</keyword>
<evidence type="ECO:0000259" key="12">
    <source>
        <dbReference type="PROSITE" id="PS50146"/>
    </source>
</evidence>
<dbReference type="GO" id="GO:0008654">
    <property type="term" value="P:phospholipid biosynthetic process"/>
    <property type="evidence" value="ECO:0007669"/>
    <property type="project" value="UniProtKB-KW"/>
</dbReference>
<name>A0A518CLG8_9PLAN</name>
<feature type="domain" description="DAGKc" evidence="12">
    <location>
        <begin position="1"/>
        <end position="128"/>
    </location>
</feature>
<keyword evidence="3 13" id="KW-0808">Transferase</keyword>
<reference evidence="13 14" key="1">
    <citation type="submission" date="2019-02" db="EMBL/GenBank/DDBJ databases">
        <title>Deep-cultivation of Planctomycetes and their phenomic and genomic characterization uncovers novel biology.</title>
        <authorList>
            <person name="Wiegand S."/>
            <person name="Jogler M."/>
            <person name="Boedeker C."/>
            <person name="Pinto D."/>
            <person name="Vollmers J."/>
            <person name="Rivas-Marin E."/>
            <person name="Kohn T."/>
            <person name="Peeters S.H."/>
            <person name="Heuer A."/>
            <person name="Rast P."/>
            <person name="Oberbeckmann S."/>
            <person name="Bunk B."/>
            <person name="Jeske O."/>
            <person name="Meyerdierks A."/>
            <person name="Storesund J.E."/>
            <person name="Kallscheuer N."/>
            <person name="Luecker S."/>
            <person name="Lage O.M."/>
            <person name="Pohl T."/>
            <person name="Merkel B.J."/>
            <person name="Hornburger P."/>
            <person name="Mueller R.-W."/>
            <person name="Bruemmer F."/>
            <person name="Labrenz M."/>
            <person name="Spormann A.M."/>
            <person name="Op den Camp H."/>
            <person name="Overmann J."/>
            <person name="Amann R."/>
            <person name="Jetten M.S.M."/>
            <person name="Mascher T."/>
            <person name="Medema M.H."/>
            <person name="Devos D.P."/>
            <person name="Kaster A.-K."/>
            <person name="Ovreas L."/>
            <person name="Rohde M."/>
            <person name="Galperin M.Y."/>
            <person name="Jogler C."/>
        </authorList>
    </citation>
    <scope>NUCLEOTIDE SEQUENCE [LARGE SCALE GENOMIC DNA]</scope>
    <source>
        <strain evidence="13 14">Pla110</strain>
    </source>
</reference>
<evidence type="ECO:0000313" key="14">
    <source>
        <dbReference type="Proteomes" id="UP000317178"/>
    </source>
</evidence>
<dbReference type="InterPro" id="IPR001206">
    <property type="entry name" value="Diacylglycerol_kinase_cat_dom"/>
</dbReference>
<evidence type="ECO:0000256" key="8">
    <source>
        <dbReference type="ARBA" id="ARBA00022842"/>
    </source>
</evidence>
<sequence>MSKELVFWNSDSGKADGVSLLRNALSTDCSKWVKLSRDLDLAQEIENAISEGCRIVVAAGGDGTVNAIVNALMSVDEAKRPELAIIPLGTANDFAGTLQIPDDVNEAVELIRSSHPIPVDVVHISGEGVDRYYANIAAGGNSVRVSEALTDEIKSRWGAFAYIRGGVEVLSDMKTFRITAKCDDEEFANLDTWAILVANGKTNAGRITVAPKASPIDGLIDVIIIRDGDMIDMVQIVADNLLGEFLESEKVIFRQVKSLHLNSVPHMRFALDGEVVDEEPVQFKIVPAAIRMYVGTDAFN</sequence>
<dbReference type="NCBIfam" id="TIGR00147">
    <property type="entry name" value="YegS/Rv2252/BmrU family lipid kinase"/>
    <property type="match status" value="1"/>
</dbReference>
<dbReference type="SUPFAM" id="SSF111331">
    <property type="entry name" value="NAD kinase/diacylglycerol kinase-like"/>
    <property type="match status" value="1"/>
</dbReference>
<keyword evidence="6 13" id="KW-0418">Kinase</keyword>
<evidence type="ECO:0000313" key="13">
    <source>
        <dbReference type="EMBL" id="QDU80080.1"/>
    </source>
</evidence>
<dbReference type="Gene3D" id="2.60.200.40">
    <property type="match status" value="1"/>
</dbReference>
<keyword evidence="2" id="KW-0444">Lipid biosynthesis</keyword>
<proteinExistence type="predicted"/>
<accession>A0A518CLG8</accession>
<dbReference type="Pfam" id="PF19279">
    <property type="entry name" value="YegS_C"/>
    <property type="match status" value="1"/>
</dbReference>
<gene>
    <name evidence="13" type="primary">dagK_2</name>
    <name evidence="13" type="ORF">Pla110_18020</name>
</gene>
<dbReference type="GO" id="GO:0004143">
    <property type="term" value="F:ATP-dependent diacylglycerol kinase activity"/>
    <property type="evidence" value="ECO:0007669"/>
    <property type="project" value="UniProtKB-EC"/>
</dbReference>
<dbReference type="Proteomes" id="UP000317178">
    <property type="component" value="Chromosome"/>
</dbReference>
<comment type="cofactor">
    <cofactor evidence="1">
        <name>Mg(2+)</name>
        <dbReference type="ChEBI" id="CHEBI:18420"/>
    </cofactor>
</comment>
<dbReference type="OrthoDB" id="142078at2"/>
<dbReference type="PROSITE" id="PS50146">
    <property type="entry name" value="DAGK"/>
    <property type="match status" value="1"/>
</dbReference>
<dbReference type="InterPro" id="IPR017438">
    <property type="entry name" value="ATP-NAD_kinase_N"/>
</dbReference>
<evidence type="ECO:0000256" key="3">
    <source>
        <dbReference type="ARBA" id="ARBA00022679"/>
    </source>
</evidence>
<dbReference type="EMBL" id="CP036281">
    <property type="protein sequence ID" value="QDU80080.1"/>
    <property type="molecule type" value="Genomic_DNA"/>
</dbReference>
<keyword evidence="9" id="KW-0443">Lipid metabolism</keyword>
<dbReference type="PANTHER" id="PTHR12358:SF106">
    <property type="entry name" value="LIPID KINASE YEGS"/>
    <property type="match status" value="1"/>
</dbReference>
<dbReference type="InterPro" id="IPR016064">
    <property type="entry name" value="NAD/diacylglycerol_kinase_sf"/>
</dbReference>
<evidence type="ECO:0000256" key="7">
    <source>
        <dbReference type="ARBA" id="ARBA00022840"/>
    </source>
</evidence>
<keyword evidence="5" id="KW-0547">Nucleotide-binding</keyword>
<evidence type="ECO:0000256" key="10">
    <source>
        <dbReference type="ARBA" id="ARBA00023209"/>
    </source>
</evidence>
<evidence type="ECO:0000256" key="1">
    <source>
        <dbReference type="ARBA" id="ARBA00001946"/>
    </source>
</evidence>
<dbReference type="InterPro" id="IPR045540">
    <property type="entry name" value="YegS/DAGK_C"/>
</dbReference>
<dbReference type="EC" id="2.7.1.107" evidence="13"/>
<dbReference type="GO" id="GO:0046872">
    <property type="term" value="F:metal ion binding"/>
    <property type="evidence" value="ECO:0007669"/>
    <property type="project" value="UniProtKB-KW"/>
</dbReference>
<dbReference type="Gene3D" id="3.40.50.10330">
    <property type="entry name" value="Probable inorganic polyphosphate/atp-NAD kinase, domain 1"/>
    <property type="match status" value="1"/>
</dbReference>
<evidence type="ECO:0000256" key="4">
    <source>
        <dbReference type="ARBA" id="ARBA00022723"/>
    </source>
</evidence>
<keyword evidence="7" id="KW-0067">ATP-binding</keyword>
<dbReference type="Pfam" id="PF00781">
    <property type="entry name" value="DAGK_cat"/>
    <property type="match status" value="1"/>
</dbReference>
<dbReference type="AlphaFoldDB" id="A0A518CLG8"/>
<evidence type="ECO:0000256" key="9">
    <source>
        <dbReference type="ARBA" id="ARBA00023098"/>
    </source>
</evidence>
<keyword evidence="11" id="KW-1208">Phospholipid metabolism</keyword>